<dbReference type="GO" id="GO:0005524">
    <property type="term" value="F:ATP binding"/>
    <property type="evidence" value="ECO:0007669"/>
    <property type="project" value="UniProtKB-KW"/>
</dbReference>
<accession>A0A0N7M4G4</accession>
<feature type="transmembrane region" description="Helical" evidence="7">
    <location>
        <begin position="307"/>
        <end position="328"/>
    </location>
</feature>
<dbReference type="SUPFAM" id="SSF52540">
    <property type="entry name" value="P-loop containing nucleoside triphosphate hydrolases"/>
    <property type="match status" value="1"/>
</dbReference>
<protein>
    <submittedName>
        <fullName evidence="10">Lactococcin-G-processing and transport ATP-binding protein LagD</fullName>
        <ecNumber evidence="10">3.4.22.-</ecNumber>
    </submittedName>
</protein>
<feature type="domain" description="ABC transmembrane type-1" evidence="9">
    <location>
        <begin position="54"/>
        <end position="336"/>
    </location>
</feature>
<gene>
    <name evidence="10" type="primary">lagD</name>
    <name evidence="10" type="ORF">PHA8399_01684</name>
</gene>
<dbReference type="InterPro" id="IPR003439">
    <property type="entry name" value="ABC_transporter-like_ATP-bd"/>
</dbReference>
<dbReference type="SMART" id="SM00382">
    <property type="entry name" value="AAA"/>
    <property type="match status" value="1"/>
</dbReference>
<dbReference type="Pfam" id="PF00664">
    <property type="entry name" value="ABC_membrane"/>
    <property type="match status" value="1"/>
</dbReference>
<evidence type="ECO:0000256" key="5">
    <source>
        <dbReference type="ARBA" id="ARBA00022989"/>
    </source>
</evidence>
<evidence type="ECO:0000256" key="3">
    <source>
        <dbReference type="ARBA" id="ARBA00022741"/>
    </source>
</evidence>
<evidence type="ECO:0000256" key="6">
    <source>
        <dbReference type="ARBA" id="ARBA00023136"/>
    </source>
</evidence>
<dbReference type="PROSITE" id="PS50893">
    <property type="entry name" value="ABC_TRANSPORTER_2"/>
    <property type="match status" value="1"/>
</dbReference>
<evidence type="ECO:0000256" key="7">
    <source>
        <dbReference type="SAM" id="Phobius"/>
    </source>
</evidence>
<dbReference type="PANTHER" id="PTHR24221:SF654">
    <property type="entry name" value="ATP-BINDING CASSETTE SUB-FAMILY B MEMBER 6"/>
    <property type="match status" value="1"/>
</dbReference>
<evidence type="ECO:0000259" key="8">
    <source>
        <dbReference type="PROSITE" id="PS50893"/>
    </source>
</evidence>
<dbReference type="Gene3D" id="1.20.1560.10">
    <property type="entry name" value="ABC transporter type 1, transmembrane domain"/>
    <property type="match status" value="1"/>
</dbReference>
<keyword evidence="2 7" id="KW-0812">Transmembrane</keyword>
<keyword evidence="4 10" id="KW-0067">ATP-binding</keyword>
<name>A0A0N7M4G4_9RHOB</name>
<reference evidence="10 11" key="1">
    <citation type="submission" date="2015-09" db="EMBL/GenBank/DDBJ databases">
        <authorList>
            <consortium name="Swine Surveillance"/>
        </authorList>
    </citation>
    <scope>NUCLEOTIDE SEQUENCE [LARGE SCALE GENOMIC DNA]</scope>
    <source>
        <strain evidence="10 11">CECT 8399</strain>
    </source>
</reference>
<dbReference type="Gene3D" id="3.40.50.300">
    <property type="entry name" value="P-loop containing nucleotide triphosphate hydrolases"/>
    <property type="match status" value="1"/>
</dbReference>
<dbReference type="Proteomes" id="UP000051326">
    <property type="component" value="Unassembled WGS sequence"/>
</dbReference>
<dbReference type="PROSITE" id="PS50929">
    <property type="entry name" value="ABC_TM1F"/>
    <property type="match status" value="1"/>
</dbReference>
<comment type="subcellular location">
    <subcellularLocation>
        <location evidence="1">Cell membrane</location>
        <topology evidence="1">Multi-pass membrane protein</topology>
    </subcellularLocation>
</comment>
<dbReference type="GO" id="GO:0140359">
    <property type="term" value="F:ABC-type transporter activity"/>
    <property type="evidence" value="ECO:0007669"/>
    <property type="project" value="InterPro"/>
</dbReference>
<evidence type="ECO:0000313" key="11">
    <source>
        <dbReference type="Proteomes" id="UP000051326"/>
    </source>
</evidence>
<feature type="transmembrane region" description="Helical" evidence="7">
    <location>
        <begin position="193"/>
        <end position="211"/>
    </location>
</feature>
<dbReference type="CDD" id="cd07346">
    <property type="entry name" value="ABC_6TM_exporters"/>
    <property type="match status" value="1"/>
</dbReference>
<organism evidence="10 11">
    <name type="scientific">Leisingera aquaemixtae</name>
    <dbReference type="NCBI Taxonomy" id="1396826"/>
    <lineage>
        <taxon>Bacteria</taxon>
        <taxon>Pseudomonadati</taxon>
        <taxon>Pseudomonadota</taxon>
        <taxon>Alphaproteobacteria</taxon>
        <taxon>Rhodobacterales</taxon>
        <taxon>Roseobacteraceae</taxon>
        <taxon>Leisingera</taxon>
    </lineage>
</organism>
<dbReference type="EMBL" id="CYSR01000020">
    <property type="protein sequence ID" value="CUH99562.1"/>
    <property type="molecule type" value="Genomic_DNA"/>
</dbReference>
<dbReference type="InterPro" id="IPR036640">
    <property type="entry name" value="ABC1_TM_sf"/>
</dbReference>
<evidence type="ECO:0000256" key="2">
    <source>
        <dbReference type="ARBA" id="ARBA00022692"/>
    </source>
</evidence>
<dbReference type="EC" id="3.4.22.-" evidence="10"/>
<dbReference type="SUPFAM" id="SSF90123">
    <property type="entry name" value="ABC transporter transmembrane region"/>
    <property type="match status" value="1"/>
</dbReference>
<dbReference type="InterPro" id="IPR003593">
    <property type="entry name" value="AAA+_ATPase"/>
</dbReference>
<feature type="transmembrane region" description="Helical" evidence="7">
    <location>
        <begin position="280"/>
        <end position="301"/>
    </location>
</feature>
<dbReference type="PROSITE" id="PS00211">
    <property type="entry name" value="ABC_TRANSPORTER_1"/>
    <property type="match status" value="1"/>
</dbReference>
<dbReference type="GO" id="GO:0005886">
    <property type="term" value="C:plasma membrane"/>
    <property type="evidence" value="ECO:0007669"/>
    <property type="project" value="UniProtKB-SubCell"/>
</dbReference>
<dbReference type="RefSeq" id="WP_058285699.1">
    <property type="nucleotide sequence ID" value="NZ_CYSR01000020.1"/>
</dbReference>
<dbReference type="InterPro" id="IPR011527">
    <property type="entry name" value="ABC1_TM_dom"/>
</dbReference>
<dbReference type="GO" id="GO:0016887">
    <property type="term" value="F:ATP hydrolysis activity"/>
    <property type="evidence" value="ECO:0007669"/>
    <property type="project" value="InterPro"/>
</dbReference>
<dbReference type="GO" id="GO:0034040">
    <property type="term" value="F:ATPase-coupled lipid transmembrane transporter activity"/>
    <property type="evidence" value="ECO:0007669"/>
    <property type="project" value="TreeGrafter"/>
</dbReference>
<feature type="domain" description="ABC transporter" evidence="8">
    <location>
        <begin position="366"/>
        <end position="581"/>
    </location>
</feature>
<dbReference type="PANTHER" id="PTHR24221">
    <property type="entry name" value="ATP-BINDING CASSETTE SUB-FAMILY B"/>
    <property type="match status" value="1"/>
</dbReference>
<feature type="transmembrane region" description="Helical" evidence="7">
    <location>
        <begin position="53"/>
        <end position="73"/>
    </location>
</feature>
<dbReference type="InterPro" id="IPR027417">
    <property type="entry name" value="P-loop_NTPase"/>
</dbReference>
<dbReference type="Pfam" id="PF00005">
    <property type="entry name" value="ABC_tran"/>
    <property type="match status" value="1"/>
</dbReference>
<evidence type="ECO:0000256" key="4">
    <source>
        <dbReference type="ARBA" id="ARBA00022840"/>
    </source>
</evidence>
<keyword evidence="6 7" id="KW-0472">Membrane</keyword>
<proteinExistence type="predicted"/>
<dbReference type="AlphaFoldDB" id="A0A0N7M4G4"/>
<feature type="transmembrane region" description="Helical" evidence="7">
    <location>
        <begin position="93"/>
        <end position="115"/>
    </location>
</feature>
<sequence length="581" mass="60943">MTGPAAKLSPQPGGGAAARAAWPRLPSRAGAALFTPATAAWLLPLLRPHRRRLAVLLLISFAAAAIGLLPPYISKLVIDRGLMAGDAAQLVVWSAALFAVGLLATGTGALSNILHMRASVRMLARMRQRLLSRLAGKPAGWFASQRAGELLARVDGDAAEVQKFAFNAVLGGSSALIRLVGGSAMLMVLDWRLGLLTALLAPAELAFLIWARPRTERHAAAVRERQGRYAAGLSETLFGLPALQAARGTAWAERRSLRDHAGLSQRLIAQNLWGEFTRAVPVLLSALTRSAIFLAGGLMVIRGEWPLGSLIAFVAYMGFMTGPMQSLLGLWHAQVRVKVAAARLDAVMQADGPARAAGFEPAGYDLRLSGVTVSRGAAAPLGPLTLTIPEGARVALRGASGAGKTSLLAVLCGRAQPLAGRVTLGGADLSLLGGAGLPARVAYAGQRPFTLRASLRDNLFQSRAFWAKPESEAQVWALLELFGLADRFRGAGGLDTMLGESGLTLSGGERQRLCLLRALLQPFDILILDEALSEVDPATAARILAHVDAAFPQATRILTAHGGAAAGGDFDMEIDLTEGAV</sequence>
<feature type="transmembrane region" description="Helical" evidence="7">
    <location>
        <begin position="164"/>
        <end position="187"/>
    </location>
</feature>
<keyword evidence="3" id="KW-0547">Nucleotide-binding</keyword>
<dbReference type="InterPro" id="IPR017871">
    <property type="entry name" value="ABC_transporter-like_CS"/>
</dbReference>
<dbReference type="STRING" id="1396826.PHA8399_01684"/>
<evidence type="ECO:0000259" key="9">
    <source>
        <dbReference type="PROSITE" id="PS50929"/>
    </source>
</evidence>
<keyword evidence="5 7" id="KW-1133">Transmembrane helix</keyword>
<feature type="transmembrane region" description="Helical" evidence="7">
    <location>
        <begin position="29"/>
        <end position="46"/>
    </location>
</feature>
<evidence type="ECO:0000256" key="1">
    <source>
        <dbReference type="ARBA" id="ARBA00004651"/>
    </source>
</evidence>
<keyword evidence="10" id="KW-0378">Hydrolase</keyword>
<dbReference type="InterPro" id="IPR039421">
    <property type="entry name" value="Type_1_exporter"/>
</dbReference>
<evidence type="ECO:0000313" key="10">
    <source>
        <dbReference type="EMBL" id="CUH99562.1"/>
    </source>
</evidence>